<dbReference type="PANTHER" id="PTHR11903:SF37">
    <property type="entry name" value="PSI-PRODUCING OXYGENASE A"/>
    <property type="match status" value="1"/>
</dbReference>
<evidence type="ECO:0000256" key="4">
    <source>
        <dbReference type="ARBA" id="ARBA00023004"/>
    </source>
</evidence>
<evidence type="ECO:0000256" key="1">
    <source>
        <dbReference type="ARBA" id="ARBA00022723"/>
    </source>
</evidence>
<organism evidence="5 6">
    <name type="scientific">Apiospora phragmitis</name>
    <dbReference type="NCBI Taxonomy" id="2905665"/>
    <lineage>
        <taxon>Eukaryota</taxon>
        <taxon>Fungi</taxon>
        <taxon>Dikarya</taxon>
        <taxon>Ascomycota</taxon>
        <taxon>Pezizomycotina</taxon>
        <taxon>Sordariomycetes</taxon>
        <taxon>Xylariomycetidae</taxon>
        <taxon>Amphisphaeriales</taxon>
        <taxon>Apiosporaceae</taxon>
        <taxon>Apiospora</taxon>
    </lineage>
</organism>
<keyword evidence="2" id="KW-0223">Dioxygenase</keyword>
<name>A0ABR1T358_9PEZI</name>
<dbReference type="PRINTS" id="PR00457">
    <property type="entry name" value="ANPEROXIDASE"/>
</dbReference>
<sequence>MVQSPANQQSPGLSELHPDLKLDPFWASSALPPWLASQNRLNESNRFAIQTPRAERDEAVYQVARRVTCRLYINIILNDYLRTLLGMNRTGAEWNLEPEMLSRGLPSQGSKWSKNRPKDSSEAAISLIVGHWWKSAMSEEDNDHISIHCSRSTHRYRPRTPDTVVSSQVDEMEHDLRRSVQDIASAFSTNRVPVAFRGSQIETITRSREQRVPTLNQFRRTMGLPVYKTFEDINTSPLATAKLGSLYAHPDEIDLYPGMVAEQPPPKSMFAAAVAGKWLWTGSTVTYAVVHDIVALIGGDPFYTEGWSPSSVTNWGFHEPAPDQKVDCGCVMHKLVMRAFPKHFATNSVYAHFPFLIPEGNRTILARLGSDAYYSFEVAPRSPSIPTTSNFTITARHAYPHGSPVDLTRTLEASNTTLQNVLAQVKLTVSRRRNSRNRGSIEIDLVEEVVAPYFAAIFCTQFSLTLSTTKSDGVPTTTDVWQAMKSIYEPECSLDPVFSLNLRRKARDAVEKLRVRLVQSKKVQRGKSLRERLLHNWQDSEDVDHSGCSAIKMVAYRLANLQQILVESVEYFLTLGKRHRADVQQLGTGMNDSDPSRARHDATRVFHYLLEGYRLYLAAPGQSFWRPGRSFWRQRPSSGPKFIHVSASARNNELYPRASALVLDRDLASYENIGVRKELLELLGTQSTLTLFSELATLSGWVVVDTGQNLVPRRINIPREHWAITGGDGFPEEEGPVSLSEPEWDFVESLEDFENDNWGVVSDEGDADVERWESVSQGEVTVYVIREGGRLSNMPGDLLLAWKSDANK</sequence>
<dbReference type="EMBL" id="JAQQWL010000015">
    <property type="protein sequence ID" value="KAK8041021.1"/>
    <property type="molecule type" value="Genomic_DNA"/>
</dbReference>
<keyword evidence="1" id="KW-0479">Metal-binding</keyword>
<dbReference type="InterPro" id="IPR019791">
    <property type="entry name" value="Haem_peroxidase_animal"/>
</dbReference>
<proteinExistence type="predicted"/>
<dbReference type="InterPro" id="IPR010255">
    <property type="entry name" value="Haem_peroxidase_sf"/>
</dbReference>
<dbReference type="Proteomes" id="UP001480595">
    <property type="component" value="Unassembled WGS sequence"/>
</dbReference>
<keyword evidence="6" id="KW-1185">Reference proteome</keyword>
<keyword evidence="3" id="KW-0560">Oxidoreductase</keyword>
<dbReference type="PROSITE" id="PS50292">
    <property type="entry name" value="PEROXIDASE_3"/>
    <property type="match status" value="1"/>
</dbReference>
<dbReference type="Pfam" id="PF03098">
    <property type="entry name" value="An_peroxidase"/>
    <property type="match status" value="1"/>
</dbReference>
<evidence type="ECO:0000256" key="3">
    <source>
        <dbReference type="ARBA" id="ARBA00023002"/>
    </source>
</evidence>
<dbReference type="PANTHER" id="PTHR11903">
    <property type="entry name" value="PROSTAGLANDIN G/H SYNTHASE"/>
    <property type="match status" value="1"/>
</dbReference>
<gene>
    <name evidence="5" type="ORF">PG994_014028</name>
</gene>
<evidence type="ECO:0000313" key="6">
    <source>
        <dbReference type="Proteomes" id="UP001480595"/>
    </source>
</evidence>
<dbReference type="GeneID" id="92098500"/>
<dbReference type="RefSeq" id="XP_066708566.1">
    <property type="nucleotide sequence ID" value="XM_066865437.1"/>
</dbReference>
<reference evidence="5 6" key="1">
    <citation type="submission" date="2023-01" db="EMBL/GenBank/DDBJ databases">
        <title>Analysis of 21 Apiospora genomes using comparative genomics revels a genus with tremendous synthesis potential of carbohydrate active enzymes and secondary metabolites.</title>
        <authorList>
            <person name="Sorensen T."/>
        </authorList>
    </citation>
    <scope>NUCLEOTIDE SEQUENCE [LARGE SCALE GENOMIC DNA]</scope>
    <source>
        <strain evidence="5 6">CBS 135458</strain>
    </source>
</reference>
<keyword evidence="4" id="KW-0408">Iron</keyword>
<evidence type="ECO:0000313" key="5">
    <source>
        <dbReference type="EMBL" id="KAK8041021.1"/>
    </source>
</evidence>
<comment type="caution">
    <text evidence="5">The sequence shown here is derived from an EMBL/GenBank/DDBJ whole genome shotgun (WGS) entry which is preliminary data.</text>
</comment>
<dbReference type="Gene3D" id="1.10.640.10">
    <property type="entry name" value="Haem peroxidase domain superfamily, animal type"/>
    <property type="match status" value="1"/>
</dbReference>
<protein>
    <submittedName>
        <fullName evidence="5">Uncharacterized protein</fullName>
    </submittedName>
</protein>
<accession>A0ABR1T358</accession>
<dbReference type="InterPro" id="IPR050783">
    <property type="entry name" value="Oxylipin_biosynth_metab"/>
</dbReference>
<dbReference type="SUPFAM" id="SSF48113">
    <property type="entry name" value="Heme-dependent peroxidases"/>
    <property type="match status" value="1"/>
</dbReference>
<dbReference type="InterPro" id="IPR037120">
    <property type="entry name" value="Haem_peroxidase_sf_animal"/>
</dbReference>
<evidence type="ECO:0000256" key="2">
    <source>
        <dbReference type="ARBA" id="ARBA00022964"/>
    </source>
</evidence>